<evidence type="ECO:0000256" key="5">
    <source>
        <dbReference type="ARBA" id="ARBA00022898"/>
    </source>
</evidence>
<dbReference type="GO" id="GO:0047307">
    <property type="term" value="F:diaminobutyrate-pyruvate transaminase activity"/>
    <property type="evidence" value="ECO:0007669"/>
    <property type="project" value="InterPro"/>
</dbReference>
<dbReference type="SUPFAM" id="SSF53383">
    <property type="entry name" value="PLP-dependent transferases"/>
    <property type="match status" value="1"/>
</dbReference>
<sequence length="432" mass="46944">MRIFNRLESEVRGYIRSFPTIFSKAQNAVLTDESGQEYIDFLAGAGTLNYGHNNPILKQAAIEYLTEDGIVHGLDMATSAKKHFLQTFEEHILKPRKLQYKVQFTGPTGTNAVEAAIKLARNATGRQNVISFTNGFHGVSLGSLALTGNRKFRDAAGTALNDVHRAPYAGYFGQNIDTIAMLDKLIVDPSSGVDLPAAVIVECVQGEGGLNVAGFNWLKKLEQLCQRHEILLIVDDIQAGCGRTGTFFSFEPAGIKPDIVTLSKSLSGYGLPMAILLMKPELDIWKPGQHNGTFRGNNLAFVTSAKAIETYWSDNKFQGSVQKKGQVIEAFLDKLVTSYPDAQLTRRGRGMMQGIACADPALADRITSIAFQNGLIIETSGGQDEVVKLLMPLTIESEKMLAGLDILEQAVAEAVNEKSANEVEANSNEVTA</sequence>
<evidence type="ECO:0000256" key="2">
    <source>
        <dbReference type="ARBA" id="ARBA00008954"/>
    </source>
</evidence>
<dbReference type="GO" id="GO:0019491">
    <property type="term" value="P:ectoine biosynthetic process"/>
    <property type="evidence" value="ECO:0007669"/>
    <property type="project" value="UniProtKB-UniPathway"/>
</dbReference>
<dbReference type="InterPro" id="IPR005814">
    <property type="entry name" value="Aminotrans_3"/>
</dbReference>
<dbReference type="InterPro" id="IPR015424">
    <property type="entry name" value="PyrdxlP-dep_Trfase"/>
</dbReference>
<comment type="function">
    <text evidence="7">Catalyzes reversively the conversion of L-aspartate beta-semialdehyde (ASA) to L-2,4-diaminobutyrate (DABA) by transamination with L-glutamate.</text>
</comment>
<dbReference type="InterPro" id="IPR012773">
    <property type="entry name" value="Ectoine_EctB"/>
</dbReference>
<comment type="caution">
    <text evidence="8">The sequence shown here is derived from an EMBL/GenBank/DDBJ whole genome shotgun (WGS) entry which is preliminary data.</text>
</comment>
<dbReference type="CDD" id="cd00610">
    <property type="entry name" value="OAT_like"/>
    <property type="match status" value="1"/>
</dbReference>
<evidence type="ECO:0000313" key="9">
    <source>
        <dbReference type="Proteomes" id="UP000642180"/>
    </source>
</evidence>
<dbReference type="InterPro" id="IPR015422">
    <property type="entry name" value="PyrdxlP-dep_Trfase_small"/>
</dbReference>
<evidence type="ECO:0000313" key="8">
    <source>
        <dbReference type="EMBL" id="GGI19336.1"/>
    </source>
</evidence>
<keyword evidence="9" id="KW-1185">Reference proteome</keyword>
<dbReference type="UniPathway" id="UPA00067">
    <property type="reaction ID" value="UER00121"/>
</dbReference>
<dbReference type="NCBIfam" id="NF006733">
    <property type="entry name" value="PRK09264.1"/>
    <property type="match status" value="1"/>
</dbReference>
<dbReference type="GO" id="GO:0045303">
    <property type="term" value="F:diaminobutyrate-2-oxoglutarate transaminase activity"/>
    <property type="evidence" value="ECO:0007669"/>
    <property type="project" value="UniProtKB-EC"/>
</dbReference>
<dbReference type="PANTHER" id="PTHR43552">
    <property type="entry name" value="DIAMINOBUTYRATE--2-OXOGLUTARATE AMINOTRANSFERASE"/>
    <property type="match status" value="1"/>
</dbReference>
<dbReference type="PIRSF" id="PIRSF000521">
    <property type="entry name" value="Transaminase_4ab_Lys_Orn"/>
    <property type="match status" value="1"/>
</dbReference>
<dbReference type="InterPro" id="IPR004637">
    <property type="entry name" value="Dat"/>
</dbReference>
<name>A0A8J3AQ63_9BURK</name>
<evidence type="ECO:0000256" key="6">
    <source>
        <dbReference type="RuleBase" id="RU003560"/>
    </source>
</evidence>
<comment type="pathway">
    <text evidence="7">Amine and polyamine biosynthesis; ectoine biosynthesis; L-ectoine from L-aspartate 4-semialdehyde: step 1/3.</text>
</comment>
<reference evidence="9" key="1">
    <citation type="journal article" date="2019" name="Int. J. Syst. Evol. Microbiol.">
        <title>The Global Catalogue of Microorganisms (GCM) 10K type strain sequencing project: providing services to taxonomists for standard genome sequencing and annotation.</title>
        <authorList>
            <consortium name="The Broad Institute Genomics Platform"/>
            <consortium name="The Broad Institute Genome Sequencing Center for Infectious Disease"/>
            <person name="Wu L."/>
            <person name="Ma J."/>
        </authorList>
    </citation>
    <scope>NUCLEOTIDE SEQUENCE [LARGE SCALE GENOMIC DNA]</scope>
    <source>
        <strain evidence="9">CCM 2767</strain>
    </source>
</reference>
<dbReference type="PROSITE" id="PS00600">
    <property type="entry name" value="AA_TRANSFER_CLASS_3"/>
    <property type="match status" value="1"/>
</dbReference>
<dbReference type="Proteomes" id="UP000642180">
    <property type="component" value="Unassembled WGS sequence"/>
</dbReference>
<comment type="catalytic activity">
    <reaction evidence="7">
        <text>L-2,4-diaminobutanoate + 2-oxoglutarate = L-aspartate 4-semialdehyde + L-glutamate</text>
        <dbReference type="Rhea" id="RHEA:11160"/>
        <dbReference type="ChEBI" id="CHEBI:16810"/>
        <dbReference type="ChEBI" id="CHEBI:29985"/>
        <dbReference type="ChEBI" id="CHEBI:58761"/>
        <dbReference type="ChEBI" id="CHEBI:537519"/>
        <dbReference type="EC" id="2.6.1.76"/>
    </reaction>
</comment>
<evidence type="ECO:0000256" key="7">
    <source>
        <dbReference type="RuleBase" id="RU365034"/>
    </source>
</evidence>
<comment type="similarity">
    <text evidence="2 6">Belongs to the class-III pyridoxal-phosphate-dependent aminotransferase family.</text>
</comment>
<comment type="cofactor">
    <cofactor evidence="1 7">
        <name>pyridoxal 5'-phosphate</name>
        <dbReference type="ChEBI" id="CHEBI:597326"/>
    </cofactor>
</comment>
<dbReference type="AlphaFoldDB" id="A0A8J3AQ63"/>
<evidence type="ECO:0000256" key="1">
    <source>
        <dbReference type="ARBA" id="ARBA00001933"/>
    </source>
</evidence>
<dbReference type="EMBL" id="BMDI01000001">
    <property type="protein sequence ID" value="GGI19336.1"/>
    <property type="molecule type" value="Genomic_DNA"/>
</dbReference>
<gene>
    <name evidence="8" type="primary">ectB</name>
    <name evidence="8" type="ORF">GCM10008066_18570</name>
</gene>
<keyword evidence="4 7" id="KW-0808">Transferase</keyword>
<keyword evidence="5 6" id="KW-0663">Pyridoxal phosphate</keyword>
<dbReference type="NCBIfam" id="TIGR00709">
    <property type="entry name" value="dat"/>
    <property type="match status" value="1"/>
</dbReference>
<protein>
    <recommendedName>
        <fullName evidence="7">Diaminobutyrate--2-oxoglutarate transaminase</fullName>
        <ecNumber evidence="7">2.6.1.76</ecNumber>
    </recommendedName>
    <alternativeName>
        <fullName evidence="7">DABA aminotransferase</fullName>
    </alternativeName>
</protein>
<accession>A0A8J3AQ63</accession>
<dbReference type="Gene3D" id="3.40.640.10">
    <property type="entry name" value="Type I PLP-dependent aspartate aminotransferase-like (Major domain)"/>
    <property type="match status" value="1"/>
</dbReference>
<organism evidence="8 9">
    <name type="scientific">Oxalicibacterium faecigallinarum</name>
    <dbReference type="NCBI Taxonomy" id="573741"/>
    <lineage>
        <taxon>Bacteria</taxon>
        <taxon>Pseudomonadati</taxon>
        <taxon>Pseudomonadota</taxon>
        <taxon>Betaproteobacteria</taxon>
        <taxon>Burkholderiales</taxon>
        <taxon>Oxalobacteraceae</taxon>
        <taxon>Oxalicibacterium</taxon>
    </lineage>
</organism>
<dbReference type="NCBIfam" id="TIGR02407">
    <property type="entry name" value="ectoine_ectB"/>
    <property type="match status" value="1"/>
</dbReference>
<evidence type="ECO:0000256" key="3">
    <source>
        <dbReference type="ARBA" id="ARBA00022576"/>
    </source>
</evidence>
<dbReference type="InterPro" id="IPR015421">
    <property type="entry name" value="PyrdxlP-dep_Trfase_major"/>
</dbReference>
<dbReference type="Gene3D" id="3.90.1150.10">
    <property type="entry name" value="Aspartate Aminotransferase, domain 1"/>
    <property type="match status" value="1"/>
</dbReference>
<dbReference type="PANTHER" id="PTHR43552:SF2">
    <property type="entry name" value="DIAMINOBUTYRATE--2-OXOGLUTARATE TRANSAMINASE"/>
    <property type="match status" value="1"/>
</dbReference>
<dbReference type="EC" id="2.6.1.76" evidence="7"/>
<dbReference type="GO" id="GO:0030170">
    <property type="term" value="F:pyridoxal phosphate binding"/>
    <property type="evidence" value="ECO:0007669"/>
    <property type="project" value="InterPro"/>
</dbReference>
<evidence type="ECO:0000256" key="4">
    <source>
        <dbReference type="ARBA" id="ARBA00022679"/>
    </source>
</evidence>
<dbReference type="Pfam" id="PF00202">
    <property type="entry name" value="Aminotran_3"/>
    <property type="match status" value="1"/>
</dbReference>
<proteinExistence type="inferred from homology"/>
<keyword evidence="3 7" id="KW-0032">Aminotransferase</keyword>
<dbReference type="InterPro" id="IPR049704">
    <property type="entry name" value="Aminotrans_3_PPA_site"/>
</dbReference>